<protein>
    <submittedName>
        <fullName evidence="2">Uncharacterized protein</fullName>
    </submittedName>
</protein>
<comment type="caution">
    <text evidence="2">The sequence shown here is derived from an EMBL/GenBank/DDBJ whole genome shotgun (WGS) entry which is preliminary data.</text>
</comment>
<evidence type="ECO:0000256" key="1">
    <source>
        <dbReference type="SAM" id="MobiDB-lite"/>
    </source>
</evidence>
<reference evidence="2" key="1">
    <citation type="journal article" date="2015" name="Nature">
        <title>Complex archaea that bridge the gap between prokaryotes and eukaryotes.</title>
        <authorList>
            <person name="Spang A."/>
            <person name="Saw J.H."/>
            <person name="Jorgensen S.L."/>
            <person name="Zaremba-Niedzwiedzka K."/>
            <person name="Martijn J."/>
            <person name="Lind A.E."/>
            <person name="van Eijk R."/>
            <person name="Schleper C."/>
            <person name="Guy L."/>
            <person name="Ettema T.J."/>
        </authorList>
    </citation>
    <scope>NUCLEOTIDE SEQUENCE</scope>
</reference>
<dbReference type="EMBL" id="LAZR01017722">
    <property type="protein sequence ID" value="KKL99246.1"/>
    <property type="molecule type" value="Genomic_DNA"/>
</dbReference>
<evidence type="ECO:0000313" key="2">
    <source>
        <dbReference type="EMBL" id="KKL99246.1"/>
    </source>
</evidence>
<organism evidence="2">
    <name type="scientific">marine sediment metagenome</name>
    <dbReference type="NCBI Taxonomy" id="412755"/>
    <lineage>
        <taxon>unclassified sequences</taxon>
        <taxon>metagenomes</taxon>
        <taxon>ecological metagenomes</taxon>
    </lineage>
</organism>
<sequence length="253" mass="27216">MADQPLSQDQVLAQLKTRGFEEGFVSTTLRDFWAKLTSITGVMRDGDRGAYLVVLYNHDEVEVLPEGSTEPYLSPIGQFEVPASSKAKSKMGYIGTSIDRIINAGLPADAPPDQIKPQETLIGQRCHWKFTPGHPIPKKTGDVWDDIPTSCWELIETGSAPAVVAPAPAPTTTTDTSAPASGAATPLTAVQQALALLDGKTETQWHQAAFIDPIVKGSPEVTKSIIDRKFIPPLEEAGTVTKDANDVYHVVQA</sequence>
<name>A0A0F9H8G0_9ZZZZ</name>
<gene>
    <name evidence="2" type="ORF">LCGC14_1816300</name>
</gene>
<feature type="region of interest" description="Disordered" evidence="1">
    <location>
        <begin position="163"/>
        <end position="183"/>
    </location>
</feature>
<accession>A0A0F9H8G0</accession>
<dbReference type="AlphaFoldDB" id="A0A0F9H8G0"/>
<proteinExistence type="predicted"/>